<comment type="caution">
    <text evidence="1">The sequence shown here is derived from an EMBL/GenBank/DDBJ whole genome shotgun (WGS) entry which is preliminary data.</text>
</comment>
<reference evidence="1" key="1">
    <citation type="submission" date="2020-04" db="EMBL/GenBank/DDBJ databases">
        <authorList>
            <person name="Alioto T."/>
            <person name="Alioto T."/>
            <person name="Gomez Garrido J."/>
        </authorList>
    </citation>
    <scope>NUCLEOTIDE SEQUENCE</scope>
    <source>
        <strain evidence="1">A484AB</strain>
    </source>
</reference>
<dbReference type="EMBL" id="CACRXK020031455">
    <property type="protein sequence ID" value="CAB4043076.1"/>
    <property type="molecule type" value="Genomic_DNA"/>
</dbReference>
<accession>A0A6S7KBH6</accession>
<protein>
    <submittedName>
        <fullName evidence="1">Uncharacterized protein</fullName>
    </submittedName>
</protein>
<dbReference type="Proteomes" id="UP001152795">
    <property type="component" value="Unassembled WGS sequence"/>
</dbReference>
<sequence>MDIDTTLSQCDFGETVGDECHKLSYTRKQGMENLSDYSEEVQETFLMRARIAHQQDKTNMTICMHHSKMYGNVFERKFNKCCNIFNSHKAKAKGCHIITLRLAKQLISQKGIDVIPGWQLCRNCFHKARKEEENDEPAEAGDEIDYEITEFERDATKEAARGVMNTSFEELAVSPIKTHGLSKQRKINEAKGKIDRACASIEERVAAAIDVDCEELKRKDP</sequence>
<feature type="non-terminal residue" evidence="1">
    <location>
        <position position="221"/>
    </location>
</feature>
<organism evidence="1 2">
    <name type="scientific">Paramuricea clavata</name>
    <name type="common">Red gorgonian</name>
    <name type="synonym">Violescent sea-whip</name>
    <dbReference type="NCBI Taxonomy" id="317549"/>
    <lineage>
        <taxon>Eukaryota</taxon>
        <taxon>Metazoa</taxon>
        <taxon>Cnidaria</taxon>
        <taxon>Anthozoa</taxon>
        <taxon>Octocorallia</taxon>
        <taxon>Malacalcyonacea</taxon>
        <taxon>Plexauridae</taxon>
        <taxon>Paramuricea</taxon>
    </lineage>
</organism>
<gene>
    <name evidence="1" type="ORF">PACLA_8A021766</name>
</gene>
<proteinExistence type="predicted"/>
<evidence type="ECO:0000313" key="1">
    <source>
        <dbReference type="EMBL" id="CAB4043076.1"/>
    </source>
</evidence>
<dbReference type="AlphaFoldDB" id="A0A6S7KBH6"/>
<evidence type="ECO:0000313" key="2">
    <source>
        <dbReference type="Proteomes" id="UP001152795"/>
    </source>
</evidence>
<name>A0A6S7KBH6_PARCT</name>
<keyword evidence="2" id="KW-1185">Reference proteome</keyword>